<accession>A0A2A6E2U3</accession>
<gene>
    <name evidence="3" type="ORF">BLM47_03925</name>
</gene>
<comment type="caution">
    <text evidence="3">The sequence shown here is derived from an EMBL/GenBank/DDBJ whole genome shotgun (WGS) entry which is preliminary data.</text>
</comment>
<feature type="transmembrane region" description="Helical" evidence="1">
    <location>
        <begin position="85"/>
        <end position="101"/>
    </location>
</feature>
<evidence type="ECO:0000256" key="1">
    <source>
        <dbReference type="SAM" id="Phobius"/>
    </source>
</evidence>
<keyword evidence="1" id="KW-0472">Membrane</keyword>
<organism evidence="3 4">
    <name type="scientific">Candidatus Reconcilbacillus cellulovorans</name>
    <dbReference type="NCBI Taxonomy" id="1906605"/>
    <lineage>
        <taxon>Bacteria</taxon>
        <taxon>Bacillati</taxon>
        <taxon>Bacillota</taxon>
        <taxon>Bacilli</taxon>
        <taxon>Bacillales</taxon>
        <taxon>Paenibacillaceae</taxon>
        <taxon>Candidatus Reconcilbacillus</taxon>
    </lineage>
</organism>
<evidence type="ECO:0000313" key="3">
    <source>
        <dbReference type="EMBL" id="PDO11136.1"/>
    </source>
</evidence>
<dbReference type="InterPro" id="IPR001478">
    <property type="entry name" value="PDZ"/>
</dbReference>
<keyword evidence="1" id="KW-0812">Transmembrane</keyword>
<dbReference type="PROSITE" id="PS50106">
    <property type="entry name" value="PDZ"/>
    <property type="match status" value="1"/>
</dbReference>
<dbReference type="Pfam" id="PF17820">
    <property type="entry name" value="PDZ_6"/>
    <property type="match status" value="1"/>
</dbReference>
<reference evidence="3 4" key="1">
    <citation type="submission" date="2016-12" db="EMBL/GenBank/DDBJ databases">
        <title>Candidatus Reconcilibacillus cellulovorans genome.</title>
        <authorList>
            <person name="Kolinko S."/>
            <person name="Wu Y.-W."/>
            <person name="Tachea F."/>
            <person name="Denzel E."/>
            <person name="Hiras J."/>
            <person name="Baecker N."/>
            <person name="Chan L.J."/>
            <person name="Eichorst S.A."/>
            <person name="Frey D."/>
            <person name="Adams P.D."/>
            <person name="Pray T."/>
            <person name="Tanjore D."/>
            <person name="Petzold C.J."/>
            <person name="Gladden J.M."/>
            <person name="Simmons B.A."/>
            <person name="Singer S.W."/>
        </authorList>
    </citation>
    <scope>NUCLEOTIDE SEQUENCE [LARGE SCALE GENOMIC DNA]</scope>
    <source>
        <strain evidence="3">JTherm</strain>
    </source>
</reference>
<feature type="transmembrane region" description="Helical" evidence="1">
    <location>
        <begin position="241"/>
        <end position="258"/>
    </location>
</feature>
<evidence type="ECO:0000313" key="4">
    <source>
        <dbReference type="Proteomes" id="UP000243688"/>
    </source>
</evidence>
<feature type="transmembrane region" description="Helical" evidence="1">
    <location>
        <begin position="57"/>
        <end position="79"/>
    </location>
</feature>
<dbReference type="InterPro" id="IPR041489">
    <property type="entry name" value="PDZ_6"/>
</dbReference>
<dbReference type="Gene3D" id="2.30.42.10">
    <property type="match status" value="1"/>
</dbReference>
<feature type="transmembrane region" description="Helical" evidence="1">
    <location>
        <begin position="13"/>
        <end position="36"/>
    </location>
</feature>
<feature type="transmembrane region" description="Helical" evidence="1">
    <location>
        <begin position="108"/>
        <end position="129"/>
    </location>
</feature>
<dbReference type="InterPro" id="IPR036034">
    <property type="entry name" value="PDZ_sf"/>
</dbReference>
<feature type="domain" description="PDZ" evidence="2">
    <location>
        <begin position="278"/>
        <end position="332"/>
    </location>
</feature>
<keyword evidence="1" id="KW-1133">Transmembrane helix</keyword>
<dbReference type="Proteomes" id="UP000243688">
    <property type="component" value="Unassembled WGS sequence"/>
</dbReference>
<proteinExistence type="predicted"/>
<sequence>MCDMDVESLRGAWAGYGWLWLQPFWYIALVSAVFRYRAQIAAERRLFGVRLHRFGRLAARTVLEGAAVGVVASGVSWLFGIRLSAAAGVAVWICSVAGALVRPRFACVAYACAGVGVAHAVATVLPAAGVSGVWPDVVRELRSIDMASLLALVALLHAAEAVLVTAGGAKTAMPLFLMGRRGKVIGGFAMHRLWAVPLVLAVSPSQGWATAWMPFPVLLGYAERTTADLPARKARRSAVRLAAYAVVTGGFAAAAAFWRSAAVGFAGALAAAVLHEALIRLSHREERLRAPLFVHDGRGVRVLAVVPGSPAEAMGIRTGEVISKVNGITVRDRRGLYAALWSNPTLCRLEVLDEQGQVRFLQRPFYAGEQHQLGLVLCPDEDAPYLEEIDGAGWKVLFGIPRRTASGPRRPG</sequence>
<protein>
    <recommendedName>
        <fullName evidence="2">PDZ domain-containing protein</fullName>
    </recommendedName>
</protein>
<dbReference type="SUPFAM" id="SSF50156">
    <property type="entry name" value="PDZ domain-like"/>
    <property type="match status" value="1"/>
</dbReference>
<dbReference type="AlphaFoldDB" id="A0A2A6E2U3"/>
<evidence type="ECO:0000259" key="2">
    <source>
        <dbReference type="PROSITE" id="PS50106"/>
    </source>
</evidence>
<feature type="transmembrane region" description="Helical" evidence="1">
    <location>
        <begin position="149"/>
        <end position="173"/>
    </location>
</feature>
<dbReference type="EMBL" id="MOXJ01000005">
    <property type="protein sequence ID" value="PDO11136.1"/>
    <property type="molecule type" value="Genomic_DNA"/>
</dbReference>
<name>A0A2A6E2U3_9BACL</name>